<reference evidence="1" key="1">
    <citation type="journal article" date="2021" name="Proc. Natl. Acad. Sci. U.S.A.">
        <title>A Catalog of Tens of Thousands of Viruses from Human Metagenomes Reveals Hidden Associations with Chronic Diseases.</title>
        <authorList>
            <person name="Tisza M.J."/>
            <person name="Buck C.B."/>
        </authorList>
    </citation>
    <scope>NUCLEOTIDE SEQUENCE</scope>
    <source>
        <strain evidence="1">CtDCt3</strain>
    </source>
</reference>
<sequence length="269" mass="28616">MAELVTGHANKAHVTAEQAAGLNAGILGLDDYVLDVHDKFKITVVSTNRVTIGTGELVMQGRHVSQGTPEDLIVTNGSQGQKRNDLIVCRYTKGAQSIESAKLVVVRGTPTTGTPTDPAVNTTSPLDGGTTYDMPLYRIPLDGIAIGTPVPLFNVLRPMSDVWDSLTQTTPSGLISNQYGTVTGYKMGHVACISFRWKSSSTESWGTGQMGTLPVGFRPPVNLGFSYGGRDNTSQKMINISKDGVMSYANQGGVQGNNAFADTLTYLTI</sequence>
<name>A0A8S5U261_9CAUD</name>
<accession>A0A8S5U261</accession>
<dbReference type="EMBL" id="BK015987">
    <property type="protein sequence ID" value="DAF88544.1"/>
    <property type="molecule type" value="Genomic_DNA"/>
</dbReference>
<proteinExistence type="predicted"/>
<organism evidence="1">
    <name type="scientific">Siphoviridae sp. ctDCt3</name>
    <dbReference type="NCBI Taxonomy" id="2825385"/>
    <lineage>
        <taxon>Viruses</taxon>
        <taxon>Duplodnaviria</taxon>
        <taxon>Heunggongvirae</taxon>
        <taxon>Uroviricota</taxon>
        <taxon>Caudoviricetes</taxon>
    </lineage>
</organism>
<dbReference type="Gene3D" id="2.60.520.10">
    <property type="entry name" value="Phage fibre proteins"/>
    <property type="match status" value="1"/>
</dbReference>
<evidence type="ECO:0000313" key="1">
    <source>
        <dbReference type="EMBL" id="DAF88544.1"/>
    </source>
</evidence>
<protein>
    <submittedName>
        <fullName evidence="1">Uncharacterized protein</fullName>
    </submittedName>
</protein>